<protein>
    <submittedName>
        <fullName evidence="1">Uncharacterized protein</fullName>
    </submittedName>
</protein>
<accession>A0ABU6SXC1</accession>
<keyword evidence="2" id="KW-1185">Reference proteome</keyword>
<reference evidence="1 2" key="1">
    <citation type="journal article" date="2023" name="Plants (Basel)">
        <title>Bridging the Gap: Combining Genomics and Transcriptomics Approaches to Understand Stylosanthes scabra, an Orphan Legume from the Brazilian Caatinga.</title>
        <authorList>
            <person name="Ferreira-Neto J.R.C."/>
            <person name="da Silva M.D."/>
            <person name="Binneck E."/>
            <person name="de Melo N.F."/>
            <person name="da Silva R.H."/>
            <person name="de Melo A.L.T.M."/>
            <person name="Pandolfi V."/>
            <person name="Bustamante F.O."/>
            <person name="Brasileiro-Vidal A.C."/>
            <person name="Benko-Iseppon A.M."/>
        </authorList>
    </citation>
    <scope>NUCLEOTIDE SEQUENCE [LARGE SCALE GENOMIC DNA]</scope>
    <source>
        <tissue evidence="1">Leaves</tissue>
    </source>
</reference>
<proteinExistence type="predicted"/>
<sequence length="92" mass="9640">VKLGLRNGWALARKHGIPILAFINLDHDATALSRHLGRAGARSFLASPLSQAVAPSRDLDYAGARSSLTTSFSYLKGVAAGVVWCGHALSAL</sequence>
<evidence type="ECO:0000313" key="1">
    <source>
        <dbReference type="EMBL" id="MED6140408.1"/>
    </source>
</evidence>
<organism evidence="1 2">
    <name type="scientific">Stylosanthes scabra</name>
    <dbReference type="NCBI Taxonomy" id="79078"/>
    <lineage>
        <taxon>Eukaryota</taxon>
        <taxon>Viridiplantae</taxon>
        <taxon>Streptophyta</taxon>
        <taxon>Embryophyta</taxon>
        <taxon>Tracheophyta</taxon>
        <taxon>Spermatophyta</taxon>
        <taxon>Magnoliopsida</taxon>
        <taxon>eudicotyledons</taxon>
        <taxon>Gunneridae</taxon>
        <taxon>Pentapetalae</taxon>
        <taxon>rosids</taxon>
        <taxon>fabids</taxon>
        <taxon>Fabales</taxon>
        <taxon>Fabaceae</taxon>
        <taxon>Papilionoideae</taxon>
        <taxon>50 kb inversion clade</taxon>
        <taxon>dalbergioids sensu lato</taxon>
        <taxon>Dalbergieae</taxon>
        <taxon>Pterocarpus clade</taxon>
        <taxon>Stylosanthes</taxon>
    </lineage>
</organism>
<feature type="non-terminal residue" evidence="1">
    <location>
        <position position="92"/>
    </location>
</feature>
<comment type="caution">
    <text evidence="1">The sequence shown here is derived from an EMBL/GenBank/DDBJ whole genome shotgun (WGS) entry which is preliminary data.</text>
</comment>
<dbReference type="Proteomes" id="UP001341840">
    <property type="component" value="Unassembled WGS sequence"/>
</dbReference>
<gene>
    <name evidence="1" type="ORF">PIB30_092898</name>
</gene>
<evidence type="ECO:0000313" key="2">
    <source>
        <dbReference type="Proteomes" id="UP001341840"/>
    </source>
</evidence>
<name>A0ABU6SXC1_9FABA</name>
<dbReference type="EMBL" id="JASCZI010062362">
    <property type="protein sequence ID" value="MED6140408.1"/>
    <property type="molecule type" value="Genomic_DNA"/>
</dbReference>
<feature type="non-terminal residue" evidence="1">
    <location>
        <position position="1"/>
    </location>
</feature>